<dbReference type="GO" id="GO:0005576">
    <property type="term" value="C:extracellular region"/>
    <property type="evidence" value="ECO:0007669"/>
    <property type="project" value="UniProtKB-SubCell"/>
</dbReference>
<evidence type="ECO:0000259" key="8">
    <source>
        <dbReference type="Pfam" id="PF22748"/>
    </source>
</evidence>
<evidence type="ECO:0000313" key="9">
    <source>
        <dbReference type="EMBL" id="RMX67740.1"/>
    </source>
</evidence>
<evidence type="ECO:0000256" key="5">
    <source>
        <dbReference type="ARBA" id="ARBA00022729"/>
    </source>
</evidence>
<reference evidence="11 12" key="1">
    <citation type="submission" date="2018-06" db="EMBL/GenBank/DDBJ databases">
        <title>Comparative genomics of downy mildews reveals potential adaptations to biotrophy.</title>
        <authorList>
            <person name="Fletcher K."/>
            <person name="Klosterman S.J."/>
            <person name="Derevnina L."/>
            <person name="Martin F."/>
            <person name="Koike S."/>
            <person name="Reyes Chin-Wo S."/>
            <person name="Mou B."/>
            <person name="Michelmore R."/>
        </authorList>
    </citation>
    <scope>NUCLEOTIDE SEQUENCE [LARGE SCALE GENOMIC DNA]</scope>
    <source>
        <strain evidence="10 12">R13</strain>
        <strain evidence="9 11">R14</strain>
    </source>
</reference>
<evidence type="ECO:0000313" key="12">
    <source>
        <dbReference type="Proteomes" id="UP000286097"/>
    </source>
</evidence>
<evidence type="ECO:0000313" key="10">
    <source>
        <dbReference type="EMBL" id="RQM17614.1"/>
    </source>
</evidence>
<dbReference type="AlphaFoldDB" id="A0A3M6VTL3"/>
<dbReference type="InterPro" id="IPR054463">
    <property type="entry name" value="PexRD54_WY"/>
</dbReference>
<evidence type="ECO:0000256" key="6">
    <source>
        <dbReference type="ARBA" id="ARBA00023026"/>
    </source>
</evidence>
<feature type="signal peptide" evidence="7">
    <location>
        <begin position="1"/>
        <end position="28"/>
    </location>
</feature>
<evidence type="ECO:0000256" key="2">
    <source>
        <dbReference type="ARBA" id="ARBA00004613"/>
    </source>
</evidence>
<gene>
    <name evidence="10" type="ORF">DD237_001584</name>
    <name evidence="9" type="ORF">DD238_000767</name>
</gene>
<dbReference type="STRING" id="542832.A0A3M6VTL3"/>
<sequence length="492" mass="55864">MTVESNTAYTKALIVFVALVVNSSTSVAGDTPIPVDAVRTSRALNALNEVNTTLSVQRLLRDTSDVVSNAEERFSITDVPILNSVSEKAAAWLAPKSKWALQKSSNNKFTELNIHNREATKLFQVEAFHTWIAYVEKFHPNSVEKVSNAIYSTLASHFSASDLVKLFTKNLPEERKNLAEEVLKAQVQSWIDSKKSGGQVFALLQLDKKKGNLLLRSPAFSQWVSFFREFYKEFSNDGDVDRLLYLFLSSRFVGSWDRLLAGAPVNANVAVPLLQRVQLTKWHTDKKSPKEVLKLLKLDKIEGKLLLRSPAFPQWSSYFIEYHKDFPNEAVKWLFPFLSSRFKGSWDVLLARTPVGVKASVFQLLNIQLKKWHTDKRSPEDVFKFLGLTGDTKLFENPLGTIWLNYLYLLKENSDLEVLKILQDKFDDALVARMLYDSFSVNEIAKKLQEAQYKTWKTGTAPIPLGMADKGDGDQLIKMTGAYFNWIKAQYA</sequence>
<dbReference type="Proteomes" id="UP000282087">
    <property type="component" value="Unassembled WGS sequence"/>
</dbReference>
<dbReference type="Pfam" id="PF22748">
    <property type="entry name" value="PexRD54_WY"/>
    <property type="match status" value="2"/>
</dbReference>
<evidence type="ECO:0000256" key="4">
    <source>
        <dbReference type="ARBA" id="ARBA00022525"/>
    </source>
</evidence>
<evidence type="ECO:0000256" key="1">
    <source>
        <dbReference type="ARBA" id="ARBA00004340"/>
    </source>
</evidence>
<keyword evidence="6" id="KW-0843">Virulence</keyword>
<dbReference type="Proteomes" id="UP000286097">
    <property type="component" value="Unassembled WGS sequence"/>
</dbReference>
<comment type="subcellular location">
    <subcellularLocation>
        <location evidence="1">Host cell</location>
    </subcellularLocation>
    <subcellularLocation>
        <location evidence="2">Secreted</location>
    </subcellularLocation>
</comment>
<dbReference type="GO" id="GO:0043657">
    <property type="term" value="C:host cell"/>
    <property type="evidence" value="ECO:0007669"/>
    <property type="project" value="UniProtKB-SubCell"/>
</dbReference>
<dbReference type="OrthoDB" id="110891at2759"/>
<feature type="chain" id="PRO_5044081739" description="RxLR effector PexRD54 WY domain-containing protein" evidence="7">
    <location>
        <begin position="29"/>
        <end position="492"/>
    </location>
</feature>
<keyword evidence="4" id="KW-0964">Secreted</keyword>
<dbReference type="EMBL" id="QLLG01000158">
    <property type="protein sequence ID" value="RMX67740.1"/>
    <property type="molecule type" value="Genomic_DNA"/>
</dbReference>
<evidence type="ECO:0000256" key="7">
    <source>
        <dbReference type="SAM" id="SignalP"/>
    </source>
</evidence>
<accession>A0A3M6VTL3</accession>
<name>A0A3M6VTL3_9STRA</name>
<proteinExistence type="inferred from homology"/>
<evidence type="ECO:0000313" key="11">
    <source>
        <dbReference type="Proteomes" id="UP000282087"/>
    </source>
</evidence>
<organism evidence="9 11">
    <name type="scientific">Peronospora effusa</name>
    <dbReference type="NCBI Taxonomy" id="542832"/>
    <lineage>
        <taxon>Eukaryota</taxon>
        <taxon>Sar</taxon>
        <taxon>Stramenopiles</taxon>
        <taxon>Oomycota</taxon>
        <taxon>Peronosporomycetes</taxon>
        <taxon>Peronosporales</taxon>
        <taxon>Peronosporaceae</taxon>
        <taxon>Peronospora</taxon>
    </lineage>
</organism>
<dbReference type="VEuPathDB" id="FungiDB:DD237_001584"/>
<feature type="domain" description="RxLR effector PexRD54 WY" evidence="8">
    <location>
        <begin position="368"/>
        <end position="406"/>
    </location>
</feature>
<keyword evidence="5 7" id="KW-0732">Signal</keyword>
<feature type="domain" description="RxLR effector PexRD54 WY" evidence="8">
    <location>
        <begin position="186"/>
        <end position="226"/>
    </location>
</feature>
<protein>
    <recommendedName>
        <fullName evidence="8">RxLR effector PexRD54 WY domain-containing protein</fullName>
    </recommendedName>
</protein>
<evidence type="ECO:0000256" key="3">
    <source>
        <dbReference type="ARBA" id="ARBA00010400"/>
    </source>
</evidence>
<dbReference type="EMBL" id="QKXF01000092">
    <property type="protein sequence ID" value="RQM17614.1"/>
    <property type="molecule type" value="Genomic_DNA"/>
</dbReference>
<keyword evidence="11" id="KW-1185">Reference proteome</keyword>
<comment type="caution">
    <text evidence="9">The sequence shown here is derived from an EMBL/GenBank/DDBJ whole genome shotgun (WGS) entry which is preliminary data.</text>
</comment>
<comment type="similarity">
    <text evidence="3">Belongs to the RxLR effector family.</text>
</comment>